<dbReference type="NCBIfam" id="NF004801">
    <property type="entry name" value="PRK06151.1"/>
    <property type="match status" value="1"/>
</dbReference>
<organism evidence="4 5">
    <name type="scientific">Shinella kummerowiae</name>
    <dbReference type="NCBI Taxonomy" id="417745"/>
    <lineage>
        <taxon>Bacteria</taxon>
        <taxon>Pseudomonadati</taxon>
        <taxon>Pseudomonadota</taxon>
        <taxon>Alphaproteobacteria</taxon>
        <taxon>Hyphomicrobiales</taxon>
        <taxon>Rhizobiaceae</taxon>
        <taxon>Shinella</taxon>
    </lineage>
</organism>
<name>A0A6N8SJK0_9HYPH</name>
<dbReference type="SUPFAM" id="SSF51556">
    <property type="entry name" value="Metallo-dependent hydrolases"/>
    <property type="match status" value="1"/>
</dbReference>
<dbReference type="PANTHER" id="PTHR43794">
    <property type="entry name" value="AMINOHYDROLASE SSNA-RELATED"/>
    <property type="match status" value="1"/>
</dbReference>
<dbReference type="GO" id="GO:0016810">
    <property type="term" value="F:hydrolase activity, acting on carbon-nitrogen (but not peptide) bonds"/>
    <property type="evidence" value="ECO:0007669"/>
    <property type="project" value="InterPro"/>
</dbReference>
<feature type="domain" description="Amidohydrolase-related" evidence="3">
    <location>
        <begin position="111"/>
        <end position="446"/>
    </location>
</feature>
<dbReference type="AlphaFoldDB" id="A0A6N8SJK0"/>
<dbReference type="OrthoDB" id="9796020at2"/>
<keyword evidence="2 4" id="KW-0378">Hydrolase</keyword>
<dbReference type="Gene3D" id="3.20.20.140">
    <property type="entry name" value="Metal-dependent hydrolases"/>
    <property type="match status" value="1"/>
</dbReference>
<dbReference type="EMBL" id="WUMK01000013">
    <property type="protein sequence ID" value="MXN48961.1"/>
    <property type="molecule type" value="Genomic_DNA"/>
</dbReference>
<dbReference type="Proteomes" id="UP000435802">
    <property type="component" value="Unassembled WGS sequence"/>
</dbReference>
<dbReference type="InterPro" id="IPR011059">
    <property type="entry name" value="Metal-dep_hydrolase_composite"/>
</dbReference>
<evidence type="ECO:0000313" key="4">
    <source>
        <dbReference type="EMBL" id="MXN48961.1"/>
    </source>
</evidence>
<dbReference type="PANTHER" id="PTHR43794:SF11">
    <property type="entry name" value="AMIDOHYDROLASE-RELATED DOMAIN-CONTAINING PROTEIN"/>
    <property type="match status" value="1"/>
</dbReference>
<comment type="similarity">
    <text evidence="1">Belongs to the metallo-dependent hydrolases superfamily. ATZ/TRZ family.</text>
</comment>
<dbReference type="InterPro" id="IPR050287">
    <property type="entry name" value="MTA/SAH_deaminase"/>
</dbReference>
<dbReference type="InterPro" id="IPR032466">
    <property type="entry name" value="Metal_Hydrolase"/>
</dbReference>
<evidence type="ECO:0000259" key="3">
    <source>
        <dbReference type="Pfam" id="PF01979"/>
    </source>
</evidence>
<evidence type="ECO:0000313" key="5">
    <source>
        <dbReference type="Proteomes" id="UP000435802"/>
    </source>
</evidence>
<dbReference type="InterPro" id="IPR006680">
    <property type="entry name" value="Amidohydro-rel"/>
</dbReference>
<protein>
    <submittedName>
        <fullName evidence="4">Amidohydrolase family protein</fullName>
    </submittedName>
</protein>
<proteinExistence type="inferred from homology"/>
<evidence type="ECO:0000256" key="1">
    <source>
        <dbReference type="ARBA" id="ARBA00006745"/>
    </source>
</evidence>
<dbReference type="SUPFAM" id="SSF51338">
    <property type="entry name" value="Composite domain of metallo-dependent hydrolases"/>
    <property type="match status" value="2"/>
</dbReference>
<dbReference type="Gene3D" id="2.30.40.10">
    <property type="entry name" value="Urease, subunit C, domain 1"/>
    <property type="match status" value="1"/>
</dbReference>
<accession>A0A6N8SJK0</accession>
<reference evidence="4 5" key="1">
    <citation type="submission" date="2019-12" db="EMBL/GenBank/DDBJ databases">
        <title>Shinella kummerowiae sp. nov., a symbiotic bacterium isolated from root nodules of the herbal legume Kummerowia stipulacea.</title>
        <authorList>
            <person name="Gao J."/>
        </authorList>
    </citation>
    <scope>NUCLEOTIDE SEQUENCE [LARGE SCALE GENOMIC DNA]</scope>
    <source>
        <strain evidence="4 5">CCBAU 25048</strain>
    </source>
</reference>
<gene>
    <name evidence="4" type="ORF">GR138_27550</name>
</gene>
<sequence length="500" mass="55545">MTTFPPSGRFGGPVLLTARWVIGHRDGRHVIFDDGEVVFEGDRVVFVGHDYPGEVAERIDYGNAIISPGFVDLDALSDLDTTVLAFDNQPSWKKGRVWPKSYMDRGPYEMYSQEELAFQKRYAFAQLIRNGVTTALPIASLFYREWGETDAEFSAAADAAHELGLRVYLGPAYRAGNSYVDENGRIAFHFDEERGLRNFADSLAFAERIEGLGSPIVRAMLAPDRIETGTPELMRRTVAAGRDLDIPIRQHCCQSELEFDRITSAYGMTPLEWLDSIGALSDRMLLPHGELVAGTRNVERAGRDLDILRNAGATLVHCPIVSARHAGFMDSFSKFRAMGVRIGLGTDTWPCDFIQNMQVGVLLSRVMDGSIDSVRSEHYFDAGTLGGADALKRPDLGRLEPGAKADIIVIDMGHDRIGHVIDPIQTLMLSSSGRDVRTTIIDGRFVMVDGVIPGFDAKAEQERAQRQFDGLVARYPERTHGHPPVEEIFSSSYPRYRRDA</sequence>
<keyword evidence="5" id="KW-1185">Reference proteome</keyword>
<dbReference type="Pfam" id="PF01979">
    <property type="entry name" value="Amidohydro_1"/>
    <property type="match status" value="1"/>
</dbReference>
<evidence type="ECO:0000256" key="2">
    <source>
        <dbReference type="ARBA" id="ARBA00022801"/>
    </source>
</evidence>
<dbReference type="RefSeq" id="WP_160862445.1">
    <property type="nucleotide sequence ID" value="NZ_WUMK01000013.1"/>
</dbReference>
<comment type="caution">
    <text evidence="4">The sequence shown here is derived from an EMBL/GenBank/DDBJ whole genome shotgun (WGS) entry which is preliminary data.</text>
</comment>